<accession>A0A6M3J253</accession>
<protein>
    <submittedName>
        <fullName evidence="1">Uncharacterized protein</fullName>
    </submittedName>
</protein>
<proteinExistence type="predicted"/>
<dbReference type="EMBL" id="MT141510">
    <property type="protein sequence ID" value="QJA64006.1"/>
    <property type="molecule type" value="Genomic_DNA"/>
</dbReference>
<evidence type="ECO:0000313" key="1">
    <source>
        <dbReference type="EMBL" id="QJA64006.1"/>
    </source>
</evidence>
<name>A0A6M3J253_9ZZZZ</name>
<gene>
    <name evidence="1" type="ORF">MM415B00562_0040</name>
</gene>
<organism evidence="1">
    <name type="scientific">viral metagenome</name>
    <dbReference type="NCBI Taxonomy" id="1070528"/>
    <lineage>
        <taxon>unclassified sequences</taxon>
        <taxon>metagenomes</taxon>
        <taxon>organismal metagenomes</taxon>
    </lineage>
</organism>
<sequence length="67" mass="7800">MALYTITTKLMFPEKADADEEFAKLKAYLKNKDIRSLVEEPSFIQYIISHHDETPPQSCELIARLEK</sequence>
<dbReference type="AlphaFoldDB" id="A0A6M3J253"/>
<reference evidence="1" key="1">
    <citation type="submission" date="2020-03" db="EMBL/GenBank/DDBJ databases">
        <title>The deep terrestrial virosphere.</title>
        <authorList>
            <person name="Holmfeldt K."/>
            <person name="Nilsson E."/>
            <person name="Simone D."/>
            <person name="Lopez-Fernandez M."/>
            <person name="Wu X."/>
            <person name="de Brujin I."/>
            <person name="Lundin D."/>
            <person name="Andersson A."/>
            <person name="Bertilsson S."/>
            <person name="Dopson M."/>
        </authorList>
    </citation>
    <scope>NUCLEOTIDE SEQUENCE</scope>
    <source>
        <strain evidence="1">MM415B00562</strain>
    </source>
</reference>